<evidence type="ECO:0000313" key="2">
    <source>
        <dbReference type="Proteomes" id="UP001516023"/>
    </source>
</evidence>
<dbReference type="Proteomes" id="UP001516023">
    <property type="component" value="Unassembled WGS sequence"/>
</dbReference>
<accession>A0ABD3PFD7</accession>
<name>A0ABD3PFD7_9STRA</name>
<dbReference type="EMBL" id="JABMIG020000191">
    <property type="protein sequence ID" value="KAL3786592.1"/>
    <property type="molecule type" value="Genomic_DNA"/>
</dbReference>
<keyword evidence="2" id="KW-1185">Reference proteome</keyword>
<evidence type="ECO:0000313" key="1">
    <source>
        <dbReference type="EMBL" id="KAL3786592.1"/>
    </source>
</evidence>
<reference evidence="1 2" key="1">
    <citation type="journal article" date="2020" name="G3 (Bethesda)">
        <title>Improved Reference Genome for Cyclotella cryptica CCMP332, a Model for Cell Wall Morphogenesis, Salinity Adaptation, and Lipid Production in Diatoms (Bacillariophyta).</title>
        <authorList>
            <person name="Roberts W.R."/>
            <person name="Downey K.M."/>
            <person name="Ruck E.C."/>
            <person name="Traller J.C."/>
            <person name="Alverson A.J."/>
        </authorList>
    </citation>
    <scope>NUCLEOTIDE SEQUENCE [LARGE SCALE GENOMIC DNA]</scope>
    <source>
        <strain evidence="1 2">CCMP332</strain>
    </source>
</reference>
<gene>
    <name evidence="1" type="ORF">HJC23_008188</name>
</gene>
<proteinExistence type="predicted"/>
<sequence>MTSVCFCYPPPHLRVIIVGFIECSNGRTCNSHPDGCGNKLVLERHDSGVGMVLRVRMTAPEELACFVMGDDGEDGCRVGFLAKEYAAGERGLGLNGAIVRIVDVYLTDNENRSARRLYHHNRGYAVGEVVIPHNNM</sequence>
<organism evidence="1 2">
    <name type="scientific">Cyclotella cryptica</name>
    <dbReference type="NCBI Taxonomy" id="29204"/>
    <lineage>
        <taxon>Eukaryota</taxon>
        <taxon>Sar</taxon>
        <taxon>Stramenopiles</taxon>
        <taxon>Ochrophyta</taxon>
        <taxon>Bacillariophyta</taxon>
        <taxon>Coscinodiscophyceae</taxon>
        <taxon>Thalassiosirophycidae</taxon>
        <taxon>Stephanodiscales</taxon>
        <taxon>Stephanodiscaceae</taxon>
        <taxon>Cyclotella</taxon>
    </lineage>
</organism>
<protein>
    <submittedName>
        <fullName evidence="1">Uncharacterized protein</fullName>
    </submittedName>
</protein>
<dbReference type="AlphaFoldDB" id="A0ABD3PFD7"/>
<comment type="caution">
    <text evidence="1">The sequence shown here is derived from an EMBL/GenBank/DDBJ whole genome shotgun (WGS) entry which is preliminary data.</text>
</comment>